<evidence type="ECO:0000256" key="1">
    <source>
        <dbReference type="SAM" id="MobiDB-lite"/>
    </source>
</evidence>
<dbReference type="EMBL" id="BOPH01000017">
    <property type="protein sequence ID" value="GIJ66334.1"/>
    <property type="molecule type" value="Genomic_DNA"/>
</dbReference>
<accession>A0A8J3ZL49</accession>
<dbReference type="AlphaFoldDB" id="A0A8J3ZL49"/>
<name>A0A8J3ZL49_9ACTN</name>
<feature type="region of interest" description="Disordered" evidence="1">
    <location>
        <begin position="1"/>
        <end position="24"/>
    </location>
</feature>
<proteinExistence type="predicted"/>
<evidence type="ECO:0000313" key="2">
    <source>
        <dbReference type="EMBL" id="GIJ66334.1"/>
    </source>
</evidence>
<dbReference type="Proteomes" id="UP000635606">
    <property type="component" value="Unassembled WGS sequence"/>
</dbReference>
<sequence length="118" mass="13200">MVSLRQPQRVTPKVLDEPSGQARARADFEEIPTVLPKSGDVLRVTKKASVQFIEPMLFRVIRMHDWPTYDGWAWLDGYQLNAAGDAVARRSIFVQLAGLTYGRVGAVPAQTRFRTTVG</sequence>
<protein>
    <submittedName>
        <fullName evidence="2">Uncharacterized protein</fullName>
    </submittedName>
</protein>
<keyword evidence="3" id="KW-1185">Reference proteome</keyword>
<evidence type="ECO:0000313" key="3">
    <source>
        <dbReference type="Proteomes" id="UP000635606"/>
    </source>
</evidence>
<reference evidence="2" key="1">
    <citation type="submission" date="2021-01" db="EMBL/GenBank/DDBJ databases">
        <title>Whole genome shotgun sequence of Virgisporangium ochraceum NBRC 16418.</title>
        <authorList>
            <person name="Komaki H."/>
            <person name="Tamura T."/>
        </authorList>
    </citation>
    <scope>NUCLEOTIDE SEQUENCE</scope>
    <source>
        <strain evidence="2">NBRC 16418</strain>
    </source>
</reference>
<comment type="caution">
    <text evidence="2">The sequence shown here is derived from an EMBL/GenBank/DDBJ whole genome shotgun (WGS) entry which is preliminary data.</text>
</comment>
<gene>
    <name evidence="2" type="ORF">Voc01_012510</name>
</gene>
<organism evidence="2 3">
    <name type="scientific">Virgisporangium ochraceum</name>
    <dbReference type="NCBI Taxonomy" id="65505"/>
    <lineage>
        <taxon>Bacteria</taxon>
        <taxon>Bacillati</taxon>
        <taxon>Actinomycetota</taxon>
        <taxon>Actinomycetes</taxon>
        <taxon>Micromonosporales</taxon>
        <taxon>Micromonosporaceae</taxon>
        <taxon>Virgisporangium</taxon>
    </lineage>
</organism>